<dbReference type="SUPFAM" id="SSF110395">
    <property type="entry name" value="CutC-like"/>
    <property type="match status" value="1"/>
</dbReference>
<accession>A0ABN8BID5</accession>
<evidence type="ECO:0000256" key="1">
    <source>
        <dbReference type="ARBA" id="ARBA00007768"/>
    </source>
</evidence>
<dbReference type="Proteomes" id="UP000789707">
    <property type="component" value="Unassembled WGS sequence"/>
</dbReference>
<dbReference type="InterPro" id="IPR005627">
    <property type="entry name" value="CutC-like"/>
</dbReference>
<reference evidence="3 4" key="1">
    <citation type="submission" date="2021-11" db="EMBL/GenBank/DDBJ databases">
        <authorList>
            <person name="Depoorter E."/>
        </authorList>
    </citation>
    <scope>NUCLEOTIDE SEQUENCE [LARGE SCALE GENOMIC DNA]</scope>
    <source>
        <strain evidence="3 4">LMG 24289</strain>
    </source>
</reference>
<protein>
    <recommendedName>
        <fullName evidence="2">PF03932 family protein CutC</fullName>
    </recommendedName>
</protein>
<name>A0ABN8BID5_9LACO</name>
<dbReference type="PANTHER" id="PTHR12598">
    <property type="entry name" value="COPPER HOMEOSTASIS PROTEIN CUTC"/>
    <property type="match status" value="1"/>
</dbReference>
<comment type="similarity">
    <text evidence="1 2">Belongs to the CutC family.</text>
</comment>
<dbReference type="PANTHER" id="PTHR12598:SF0">
    <property type="entry name" value="COPPER HOMEOSTASIS PROTEIN CUTC HOMOLOG"/>
    <property type="match status" value="1"/>
</dbReference>
<dbReference type="EMBL" id="CAKKNS010000008">
    <property type="protein sequence ID" value="CAH0417313.1"/>
    <property type="molecule type" value="Genomic_DNA"/>
</dbReference>
<keyword evidence="4" id="KW-1185">Reference proteome</keyword>
<evidence type="ECO:0000256" key="2">
    <source>
        <dbReference type="HAMAP-Rule" id="MF_00795"/>
    </source>
</evidence>
<dbReference type="Gene3D" id="3.20.20.380">
    <property type="entry name" value="Copper homeostasis (CutC) domain"/>
    <property type="match status" value="1"/>
</dbReference>
<organism evidence="3 4">
    <name type="scientific">Periweissella fabaria</name>
    <dbReference type="NCBI Taxonomy" id="546157"/>
    <lineage>
        <taxon>Bacteria</taxon>
        <taxon>Bacillati</taxon>
        <taxon>Bacillota</taxon>
        <taxon>Bacilli</taxon>
        <taxon>Lactobacillales</taxon>
        <taxon>Lactobacillaceae</taxon>
        <taxon>Periweissella</taxon>
    </lineage>
</organism>
<gene>
    <name evidence="2 3" type="primary">cutC</name>
    <name evidence="3" type="ORF">WFA24289_01645</name>
</gene>
<dbReference type="Pfam" id="PF03932">
    <property type="entry name" value="CutC"/>
    <property type="match status" value="1"/>
</dbReference>
<dbReference type="InterPro" id="IPR036822">
    <property type="entry name" value="CutC-like_dom_sf"/>
</dbReference>
<comment type="caution">
    <text evidence="2">Once thought to be involved in copper homeostasis, experiments in E.coli have shown this is not the case.</text>
</comment>
<comment type="caution">
    <text evidence="3">The sequence shown here is derived from an EMBL/GenBank/DDBJ whole genome shotgun (WGS) entry which is preliminary data.</text>
</comment>
<evidence type="ECO:0000313" key="3">
    <source>
        <dbReference type="EMBL" id="CAH0417313.1"/>
    </source>
</evidence>
<comment type="subcellular location">
    <subcellularLocation>
        <location evidence="2">Cytoplasm</location>
    </subcellularLocation>
</comment>
<evidence type="ECO:0000313" key="4">
    <source>
        <dbReference type="Proteomes" id="UP000789707"/>
    </source>
</evidence>
<proteinExistence type="inferred from homology"/>
<keyword evidence="2" id="KW-0963">Cytoplasm</keyword>
<dbReference type="HAMAP" id="MF_00795">
    <property type="entry name" value="CutC"/>
    <property type="match status" value="1"/>
</dbReference>
<sequence length="211" mass="22796">MAIIKEAVVATFPDLVRVIQNGADRIELNADLAAGGITPSKGMIAEAIQYVHDHDKEITVMIRPRGGNFVYNDIELKIMEADILETQQLGADGVAFGALTDENTLDEDAMENLIAAAGGMTITMHMAFDALDHEEQLHTIDWLTDHGVERILTHGGDLATPIDANINHLKELLAHAANHIGILPGGITSANYETIAKTLTVYQVHGTKIVD</sequence>